<feature type="region of interest" description="Disordered" evidence="1">
    <location>
        <begin position="1"/>
        <end position="23"/>
    </location>
</feature>
<reference evidence="2" key="1">
    <citation type="submission" date="2006-06" db="EMBL/GenBank/DDBJ databases">
        <title>Complete sequence of plasmid of Mycobacterium sp. MCS.</title>
        <authorList>
            <consortium name="US DOE Joint Genome Institute"/>
            <person name="Copeland A."/>
            <person name="Lucas S."/>
            <person name="Lapidus A."/>
            <person name="Barry K."/>
            <person name="Detter J.C."/>
            <person name="Glavina del Rio T."/>
            <person name="Hammon N."/>
            <person name="Israni S."/>
            <person name="Dalin E."/>
            <person name="Tice H."/>
            <person name="Pitluck S."/>
            <person name="Martinez M."/>
            <person name="Schmutz J."/>
            <person name="Larimer F."/>
            <person name="Land M."/>
            <person name="Hauser L."/>
            <person name="Kyrpides N."/>
            <person name="Kim E."/>
            <person name="Miller C.D."/>
            <person name="Hughes J.E."/>
            <person name="Anderson A.J."/>
            <person name="Sims R.C."/>
            <person name="Richardson P."/>
        </authorList>
    </citation>
    <scope>NUCLEOTIDE SEQUENCE [LARGE SCALE GENOMIC DNA]</scope>
    <source>
        <strain evidence="2">MCS</strain>
        <plasmid evidence="2">Plasmid1</plasmid>
    </source>
</reference>
<proteinExistence type="predicted"/>
<sequence length="115" mass="12546">MIANNPRLADLGSEANRQRAAEAGRQQAVLARLALLALQALQALQAQRPAAHRQRWMHALQHRISNPDKALAELGRSMTPPMTKHAYAALLRRALRAGGITADNDLTDGDGRQRA</sequence>
<dbReference type="KEGG" id="mmc:Mmcs_5471"/>
<protein>
    <submittedName>
        <fullName evidence="2">Uncharacterized protein</fullName>
    </submittedName>
</protein>
<organism evidence="2">
    <name type="scientific">Mycobacterium sp. (strain MCS)</name>
    <dbReference type="NCBI Taxonomy" id="164756"/>
    <lineage>
        <taxon>Bacteria</taxon>
        <taxon>Bacillati</taxon>
        <taxon>Actinomycetota</taxon>
        <taxon>Actinomycetes</taxon>
        <taxon>Mycobacteriales</taxon>
        <taxon>Mycobacteriaceae</taxon>
        <taxon>Mycobacterium</taxon>
    </lineage>
</organism>
<dbReference type="AlphaFoldDB" id="A0A5Q5BSS9"/>
<accession>A0A5Q5BSS9</accession>
<geneLocation type="plasmid" evidence="2">
    <name>Plasmid1</name>
</geneLocation>
<gene>
    <name evidence="2" type="ordered locus">Mmcs_5471</name>
</gene>
<evidence type="ECO:0000313" key="2">
    <source>
        <dbReference type="EMBL" id="ABG11571.1"/>
    </source>
</evidence>
<name>A0A5Q5BSS9_MYCSS</name>
<keyword evidence="2" id="KW-0614">Plasmid</keyword>
<evidence type="ECO:0000256" key="1">
    <source>
        <dbReference type="SAM" id="MobiDB-lite"/>
    </source>
</evidence>
<dbReference type="EMBL" id="CP000385">
    <property type="protein sequence ID" value="ABG11571.1"/>
    <property type="molecule type" value="Genomic_DNA"/>
</dbReference>